<dbReference type="EMBL" id="CP018176">
    <property type="protein sequence ID" value="AUJ29502.1"/>
    <property type="molecule type" value="Genomic_DNA"/>
</dbReference>
<evidence type="ECO:0000313" key="1">
    <source>
        <dbReference type="EMBL" id="AUJ29502.1"/>
    </source>
</evidence>
<gene>
    <name evidence="1" type="ORF">BSQ49_04415</name>
</gene>
<reference evidence="1 2" key="1">
    <citation type="submission" date="2016-11" db="EMBL/GenBank/DDBJ databases">
        <title>Interaction between Lactobacillus species and yeast in water kefir.</title>
        <authorList>
            <person name="Behr J."/>
            <person name="Xu D."/>
            <person name="Vogel R.F."/>
        </authorList>
    </citation>
    <scope>NUCLEOTIDE SEQUENCE [LARGE SCALE GENOMIC DNA]</scope>
    <source>
        <strain evidence="1 2">TMW 1.1822</strain>
    </source>
</reference>
<dbReference type="Proteomes" id="UP000314960">
    <property type="component" value="Chromosome"/>
</dbReference>
<dbReference type="AlphaFoldDB" id="A0A3S6QNE6"/>
<dbReference type="InterPro" id="IPR022259">
    <property type="entry name" value="Acessory_Sec_prot_Asp3"/>
</dbReference>
<dbReference type="KEGG" id="lhw:BSQ49_04415"/>
<proteinExistence type="predicted"/>
<organism evidence="1 2">
    <name type="scientific">Liquorilactobacillus hordei</name>
    <dbReference type="NCBI Taxonomy" id="468911"/>
    <lineage>
        <taxon>Bacteria</taxon>
        <taxon>Bacillati</taxon>
        <taxon>Bacillota</taxon>
        <taxon>Bacilli</taxon>
        <taxon>Lactobacillales</taxon>
        <taxon>Lactobacillaceae</taxon>
        <taxon>Liquorilactobacillus</taxon>
    </lineage>
</organism>
<dbReference type="NCBIfam" id="TIGR03711">
    <property type="entry name" value="acc_sec_asp3"/>
    <property type="match status" value="1"/>
</dbReference>
<sequence length="311" mass="36054">MSNNYANLIYWEDASTSYLFGTKLRFERKDKVIFENELMSPGKELVSWSSKTIFQFNRKSPQLPLLKKGYEYRINLKLKAWPENSVWLKITFRDSKDQIIEDFFVKESSSVFKLPDQTASYQFSLINAGCEKVIFKRLELAEESQANQVINHKLEDFYFLVNDKQNKEPASRIYFQEPELNIARTPNVKEGTMIIGSMLTDARLFIDEKITTKIVEETRDSQAISFHANGPIGFFACLYYSQKFKSKDSLQNSECYSLSKYLAIANKYSADLVAIVQSLASLLEQAQKNKNSQPDDHLSFVADLFERKFED</sequence>
<accession>A0A3S6QNE6</accession>
<dbReference type="GO" id="GO:0015031">
    <property type="term" value="P:protein transport"/>
    <property type="evidence" value="ECO:0007669"/>
    <property type="project" value="InterPro"/>
</dbReference>
<evidence type="ECO:0000313" key="2">
    <source>
        <dbReference type="Proteomes" id="UP000314960"/>
    </source>
</evidence>
<protein>
    <submittedName>
        <fullName evidence="1">Accessory Sec system protein Asp3</fullName>
    </submittedName>
</protein>
<name>A0A3S6QNE6_9LACO</name>
<dbReference type="RefSeq" id="WP_141053041.1">
    <property type="nucleotide sequence ID" value="NZ_CP018176.1"/>
</dbReference>
<dbReference type="Pfam" id="PF15432">
    <property type="entry name" value="Sec-ASP3"/>
    <property type="match status" value="1"/>
</dbReference>